<proteinExistence type="predicted"/>
<evidence type="ECO:0000256" key="12">
    <source>
        <dbReference type="RuleBase" id="RU363034"/>
    </source>
</evidence>
<evidence type="ECO:0000313" key="17">
    <source>
        <dbReference type="Proteomes" id="UP000085678"/>
    </source>
</evidence>
<feature type="disulfide bond" evidence="11">
    <location>
        <begin position="434"/>
        <end position="461"/>
    </location>
</feature>
<dbReference type="Pfam" id="PF12662">
    <property type="entry name" value="cEGF"/>
    <property type="match status" value="1"/>
</dbReference>
<dbReference type="InterPro" id="IPR009003">
    <property type="entry name" value="Peptidase_S1_PA"/>
</dbReference>
<dbReference type="InParanoid" id="A0A1S3IMG5"/>
<dbReference type="InterPro" id="IPR033116">
    <property type="entry name" value="TRYPSIN_SER"/>
</dbReference>
<dbReference type="Gene3D" id="2.40.10.10">
    <property type="entry name" value="Trypsin-like serine proteases"/>
    <property type="match status" value="1"/>
</dbReference>
<dbReference type="AlphaFoldDB" id="A0A1S3IMG5"/>
<dbReference type="GO" id="GO:0005576">
    <property type="term" value="C:extracellular region"/>
    <property type="evidence" value="ECO:0007669"/>
    <property type="project" value="UniProtKB-SubCell"/>
</dbReference>
<dbReference type="KEGG" id="lak:106165169"/>
<feature type="domain" description="HYR" evidence="15">
    <location>
        <begin position="586"/>
        <end position="667"/>
    </location>
</feature>
<dbReference type="SUPFAM" id="SSF57535">
    <property type="entry name" value="Complement control module/SCR domain"/>
    <property type="match status" value="1"/>
</dbReference>
<evidence type="ECO:0000259" key="15">
    <source>
        <dbReference type="PROSITE" id="PS50825"/>
    </source>
</evidence>
<dbReference type="InterPro" id="IPR043504">
    <property type="entry name" value="Peptidase_S1_PA_chymotrypsin"/>
</dbReference>
<dbReference type="Pfam" id="PF00084">
    <property type="entry name" value="Sushi"/>
    <property type="match status" value="2"/>
</dbReference>
<keyword evidence="9" id="KW-0106">Calcium</keyword>
<dbReference type="PANTHER" id="PTHR24252">
    <property type="entry name" value="ACROSIN-RELATED"/>
    <property type="match status" value="1"/>
</dbReference>
<feature type="chain" id="PRO_5010222770" evidence="13">
    <location>
        <begin position="25"/>
        <end position="730"/>
    </location>
</feature>
<protein>
    <submittedName>
        <fullName evidence="18">Sushi, von Willebrand factor type A, EGF and pentraxin domain-containing protein 1</fullName>
    </submittedName>
</protein>
<feature type="signal peptide" evidence="13">
    <location>
        <begin position="1"/>
        <end position="24"/>
    </location>
</feature>
<dbReference type="GO" id="GO:0005509">
    <property type="term" value="F:calcium ion binding"/>
    <property type="evidence" value="ECO:0007669"/>
    <property type="project" value="InterPro"/>
</dbReference>
<dbReference type="STRING" id="7574.A0A1S3IMG5"/>
<dbReference type="InterPro" id="IPR000436">
    <property type="entry name" value="Sushi_SCR_CCP_dom"/>
</dbReference>
<dbReference type="OrthoDB" id="10012881at2759"/>
<dbReference type="SUPFAM" id="SSF50494">
    <property type="entry name" value="Trypsin-like serine proteases"/>
    <property type="match status" value="1"/>
</dbReference>
<dbReference type="PROSITE" id="PS50923">
    <property type="entry name" value="SUSHI"/>
    <property type="match status" value="2"/>
</dbReference>
<evidence type="ECO:0000313" key="18">
    <source>
        <dbReference type="RefSeq" id="XP_013398724.1"/>
    </source>
</evidence>
<evidence type="ECO:0000256" key="11">
    <source>
        <dbReference type="PROSITE-ProRule" id="PRU00302"/>
    </source>
</evidence>
<dbReference type="Pfam" id="PF00089">
    <property type="entry name" value="Trypsin"/>
    <property type="match status" value="1"/>
</dbReference>
<evidence type="ECO:0000256" key="9">
    <source>
        <dbReference type="ARBA" id="ARBA00022837"/>
    </source>
</evidence>
<evidence type="ECO:0000256" key="5">
    <source>
        <dbReference type="ARBA" id="ARBA00022729"/>
    </source>
</evidence>
<dbReference type="RefSeq" id="XP_013398724.1">
    <property type="nucleotide sequence ID" value="XM_013543270.2"/>
</dbReference>
<keyword evidence="8 12" id="KW-0720">Serine protease</keyword>
<dbReference type="Pfam" id="PF14670">
    <property type="entry name" value="FXa_inhibition"/>
    <property type="match status" value="1"/>
</dbReference>
<keyword evidence="17" id="KW-1185">Reference proteome</keyword>
<dbReference type="Gene3D" id="2.10.70.10">
    <property type="entry name" value="Complement Module, domain 1"/>
    <property type="match status" value="2"/>
</dbReference>
<dbReference type="Proteomes" id="UP000085678">
    <property type="component" value="Unplaced"/>
</dbReference>
<evidence type="ECO:0000256" key="6">
    <source>
        <dbReference type="ARBA" id="ARBA00022737"/>
    </source>
</evidence>
<dbReference type="InterPro" id="IPR000742">
    <property type="entry name" value="EGF"/>
</dbReference>
<dbReference type="InterPro" id="IPR003410">
    <property type="entry name" value="HYR_dom"/>
</dbReference>
<accession>A0A1S3IMG5</accession>
<dbReference type="PRINTS" id="PR00722">
    <property type="entry name" value="CHYMOTRYPSIN"/>
</dbReference>
<dbReference type="PANTHER" id="PTHR24252:SF7">
    <property type="entry name" value="HYALIN"/>
    <property type="match status" value="1"/>
</dbReference>
<dbReference type="InterPro" id="IPR026823">
    <property type="entry name" value="cEGF"/>
</dbReference>
<dbReference type="SUPFAM" id="SSF57196">
    <property type="entry name" value="EGF/Laminin"/>
    <property type="match status" value="3"/>
</dbReference>
<gene>
    <name evidence="18" type="primary">LOC106165169</name>
</gene>
<dbReference type="Pfam" id="PF02494">
    <property type="entry name" value="HYR"/>
    <property type="match status" value="2"/>
</dbReference>
<dbReference type="PROSITE" id="PS50825">
    <property type="entry name" value="HYR"/>
    <property type="match status" value="2"/>
</dbReference>
<evidence type="ECO:0000256" key="7">
    <source>
        <dbReference type="ARBA" id="ARBA00022801"/>
    </source>
</evidence>
<evidence type="ECO:0000259" key="16">
    <source>
        <dbReference type="PROSITE" id="PS50923"/>
    </source>
</evidence>
<evidence type="ECO:0000256" key="2">
    <source>
        <dbReference type="ARBA" id="ARBA00022525"/>
    </source>
</evidence>
<dbReference type="GeneID" id="106165169"/>
<dbReference type="SMART" id="SM00020">
    <property type="entry name" value="Tryp_SPc"/>
    <property type="match status" value="1"/>
</dbReference>
<feature type="disulfide bond" evidence="11">
    <location>
        <begin position="405"/>
        <end position="448"/>
    </location>
</feature>
<evidence type="ECO:0000256" key="13">
    <source>
        <dbReference type="SAM" id="SignalP"/>
    </source>
</evidence>
<evidence type="ECO:0000256" key="4">
    <source>
        <dbReference type="ARBA" id="ARBA00022670"/>
    </source>
</evidence>
<comment type="subcellular location">
    <subcellularLocation>
        <location evidence="1">Secreted</location>
    </subcellularLocation>
</comment>
<feature type="domain" description="Sushi" evidence="16">
    <location>
        <begin position="671"/>
        <end position="730"/>
    </location>
</feature>
<dbReference type="InterPro" id="IPR018114">
    <property type="entry name" value="TRYPSIN_HIS"/>
</dbReference>
<keyword evidence="10 11" id="KW-1015">Disulfide bond</keyword>
<dbReference type="InterPro" id="IPR001314">
    <property type="entry name" value="Peptidase_S1A"/>
</dbReference>
<keyword evidence="7 12" id="KW-0378">Hydrolase</keyword>
<keyword evidence="6" id="KW-0677">Repeat</keyword>
<sequence>MVVTRDALAFILALFVSELHNVEQRAITKRDIINPASCGFPNLPRTRRLIPQTTSRIIGGIETEPFIWPWMTYIEIIDGLFCSGFCGGSLISPQWVLTAAHCVYTSGLRHCPYRKRLPTEFTVHFAVHDVQNKLLNPGYANRTVAEIIDHPQFSRDRFTDYLRNDLALLRLSSPVTYSQDIGPICLPADTEIVDDRTKCKVAGWGDTIGDPAIFQSSRKLQEVDLDYMSTPACRTSSWYSFPITDDMICATAKNKDTCGGDSGGPLACNFTVNGREVWRQVGIVSFGSSYCGNNVHYPGVYTNLGKYYDWIRDTTNLALDCAKFGCEQYCSQLDRRYDPTCLCMEGYVLDQNGRNCTDINECGVNNGGCEDVCINEEGGYRCACFPSRVLSNDGLRCADNITIHCPSPPKPQNGNVTCKENPPFTPGAICDQECLPGFESTDDPVLECNEHGIWEQGTISCRDKNECLVYNGGCDQDCFNTIGGVECGCLATGFTLQPDGKTCKDTEPPYFSQCPSEITARASAGEKEAVVDLSNNVAYADNVNARLISGTRPGPRTFEIGVHVVTFIVTDDSGNTAQCNVTVVIQDKEKPTIRNCPGPITKQVEQGRKVLVTWNDLGISDNSGHFSIVDNIPDGQLFPVGVYWARFTVTDGSGNTNTCSFRVKVKHRNHASCPELRSPANGKIECSYWGFRKYCYFHCNSGYTSPVVGQFFVCSPQGDWKPSTSIPDCT</sequence>
<feature type="domain" description="Peptidase S1" evidence="14">
    <location>
        <begin position="57"/>
        <end position="316"/>
    </location>
</feature>
<dbReference type="InterPro" id="IPR001881">
    <property type="entry name" value="EGF-like_Ca-bd_dom"/>
</dbReference>
<keyword evidence="3" id="KW-0245">EGF-like domain</keyword>
<dbReference type="SMART" id="SM00181">
    <property type="entry name" value="EGF"/>
    <property type="match status" value="3"/>
</dbReference>
<dbReference type="InterPro" id="IPR035976">
    <property type="entry name" value="Sushi/SCR/CCP_sf"/>
</dbReference>
<dbReference type="GO" id="GO:0004252">
    <property type="term" value="F:serine-type endopeptidase activity"/>
    <property type="evidence" value="ECO:0007669"/>
    <property type="project" value="InterPro"/>
</dbReference>
<evidence type="ECO:0000256" key="3">
    <source>
        <dbReference type="ARBA" id="ARBA00022536"/>
    </source>
</evidence>
<comment type="caution">
    <text evidence="11">Lacks conserved residue(s) required for the propagation of feature annotation.</text>
</comment>
<dbReference type="InterPro" id="IPR018097">
    <property type="entry name" value="EGF_Ca-bd_CS"/>
</dbReference>
<dbReference type="PROSITE" id="PS01187">
    <property type="entry name" value="EGF_CA"/>
    <property type="match status" value="1"/>
</dbReference>
<name>A0A1S3IMG5_LINAN</name>
<organism evidence="17 18">
    <name type="scientific">Lingula anatina</name>
    <name type="common">Brachiopod</name>
    <name type="synonym">Lingula unguis</name>
    <dbReference type="NCBI Taxonomy" id="7574"/>
    <lineage>
        <taxon>Eukaryota</taxon>
        <taxon>Metazoa</taxon>
        <taxon>Spiralia</taxon>
        <taxon>Lophotrochozoa</taxon>
        <taxon>Brachiopoda</taxon>
        <taxon>Linguliformea</taxon>
        <taxon>Lingulata</taxon>
        <taxon>Lingulida</taxon>
        <taxon>Linguloidea</taxon>
        <taxon>Lingulidae</taxon>
        <taxon>Lingula</taxon>
    </lineage>
</organism>
<feature type="domain" description="HYR" evidence="15">
    <location>
        <begin position="504"/>
        <end position="585"/>
    </location>
</feature>
<dbReference type="PROSITE" id="PS00135">
    <property type="entry name" value="TRYPSIN_SER"/>
    <property type="match status" value="1"/>
</dbReference>
<dbReference type="PROSITE" id="PS00134">
    <property type="entry name" value="TRYPSIN_HIS"/>
    <property type="match status" value="1"/>
</dbReference>
<dbReference type="CDD" id="cd00033">
    <property type="entry name" value="CCP"/>
    <property type="match status" value="2"/>
</dbReference>
<keyword evidence="4 12" id="KW-0645">Protease</keyword>
<evidence type="ECO:0000259" key="14">
    <source>
        <dbReference type="PROSITE" id="PS50240"/>
    </source>
</evidence>
<evidence type="ECO:0000256" key="8">
    <source>
        <dbReference type="ARBA" id="ARBA00022825"/>
    </source>
</evidence>
<dbReference type="SMART" id="SM00179">
    <property type="entry name" value="EGF_CA"/>
    <property type="match status" value="2"/>
</dbReference>
<evidence type="ECO:0000256" key="1">
    <source>
        <dbReference type="ARBA" id="ARBA00004613"/>
    </source>
</evidence>
<dbReference type="Gene3D" id="2.10.25.10">
    <property type="entry name" value="Laminin"/>
    <property type="match status" value="3"/>
</dbReference>
<dbReference type="GO" id="GO:0006508">
    <property type="term" value="P:proteolysis"/>
    <property type="evidence" value="ECO:0007669"/>
    <property type="project" value="UniProtKB-KW"/>
</dbReference>
<dbReference type="InterPro" id="IPR001254">
    <property type="entry name" value="Trypsin_dom"/>
</dbReference>
<dbReference type="SMART" id="SM00032">
    <property type="entry name" value="CCP"/>
    <property type="match status" value="2"/>
</dbReference>
<reference evidence="18" key="1">
    <citation type="submission" date="2025-08" db="UniProtKB">
        <authorList>
            <consortium name="RefSeq"/>
        </authorList>
    </citation>
    <scope>IDENTIFICATION</scope>
    <source>
        <tissue evidence="18">Gonads</tissue>
    </source>
</reference>
<evidence type="ECO:0000256" key="10">
    <source>
        <dbReference type="ARBA" id="ARBA00023157"/>
    </source>
</evidence>
<keyword evidence="11" id="KW-0768">Sushi</keyword>
<dbReference type="PROSITE" id="PS50240">
    <property type="entry name" value="TRYPSIN_DOM"/>
    <property type="match status" value="1"/>
</dbReference>
<keyword evidence="2" id="KW-0964">Secreted</keyword>
<feature type="domain" description="Sushi" evidence="16">
    <location>
        <begin position="403"/>
        <end position="463"/>
    </location>
</feature>
<dbReference type="CDD" id="cd00190">
    <property type="entry name" value="Tryp_SPc"/>
    <property type="match status" value="1"/>
</dbReference>
<dbReference type="FunFam" id="2.40.10.10:FF:000120">
    <property type="entry name" value="Putative serine protease"/>
    <property type="match status" value="1"/>
</dbReference>
<keyword evidence="5 13" id="KW-0732">Signal</keyword>